<dbReference type="SUPFAM" id="SSF54768">
    <property type="entry name" value="dsRNA-binding domain-like"/>
    <property type="match status" value="2"/>
</dbReference>
<keyword evidence="2 3" id="KW-0694">RNA-binding</keyword>
<dbReference type="SMART" id="SM00358">
    <property type="entry name" value="DSRM"/>
    <property type="match status" value="2"/>
</dbReference>
<evidence type="ECO:0000256" key="3">
    <source>
        <dbReference type="PROSITE-ProRule" id="PRU00266"/>
    </source>
</evidence>
<dbReference type="FunFam" id="3.30.160.20:FF:000036">
    <property type="entry name" value="Double-stranded RNA-binding protein 2"/>
    <property type="match status" value="2"/>
</dbReference>
<feature type="domain" description="DRBM" evidence="5">
    <location>
        <begin position="87"/>
        <end position="155"/>
    </location>
</feature>
<dbReference type="Gene3D" id="3.30.160.20">
    <property type="match status" value="2"/>
</dbReference>
<dbReference type="InterPro" id="IPR044451">
    <property type="entry name" value="AtDRB-like_DSRM_2"/>
</dbReference>
<dbReference type="InterPro" id="IPR014720">
    <property type="entry name" value="dsRBD_dom"/>
</dbReference>
<dbReference type="CDD" id="cd19907">
    <property type="entry name" value="DSRM_AtDRB-like_rpt1"/>
    <property type="match status" value="1"/>
</dbReference>
<evidence type="ECO:0000256" key="2">
    <source>
        <dbReference type="ARBA" id="ARBA00022884"/>
    </source>
</evidence>
<evidence type="ECO:0000313" key="6">
    <source>
        <dbReference type="EMBL" id="KAK9735354.1"/>
    </source>
</evidence>
<evidence type="ECO:0000259" key="5">
    <source>
        <dbReference type="PROSITE" id="PS50137"/>
    </source>
</evidence>
<proteinExistence type="predicted"/>
<sequence>MYKNQLQELAQRSCFNLPSYACVREGPDHAPRFKATVNFNGEVFESPTFFSTLRLAEHAAAEVALNTLAERGPSRTLAAKVLDETGVYKNLLQETAHRAGLNLPVYTTLRSGPGHVPVFSSTVELGGMSFTGELAKTKKQAQKNAAMSAWYALKQMSQRDCSPSPSDSKPEEQEHVAVARFLANLKLPESSDRPQCNPPKAHPKPPATFKSSFPPTSRSVDSRYQNQASSNLTPEMAAHHMWLQKQAAEYQRHLMALGVSMPPVPPPRQVVPWMHPYCLTAEQKPFSVAPLYFSNQLVQYPVKTRSMVTIQEIQAENPGNISKLSPSDALITGKNSSCVTGEKIEGTDNNSPENENTTSASLEIRKKESSEHASRDETKSRKPFGVESSRPNPKMTHAPTSSYPRNIGTASTTATPVGYNPRNFRPTSSAPRMPSGVNSFPARPMFGRMQAGGFHAPFMAPAVQIRSVVPVCSAAPPRKMNSSAQERPSTAEMKNNPAGDVSSATSDLENLRI</sequence>
<evidence type="ECO:0000256" key="4">
    <source>
        <dbReference type="SAM" id="MobiDB-lite"/>
    </source>
</evidence>
<dbReference type="CDD" id="cd19908">
    <property type="entry name" value="DSRM_AtDRB-like_rpt2"/>
    <property type="match status" value="1"/>
</dbReference>
<keyword evidence="7" id="KW-1185">Reference proteome</keyword>
<dbReference type="AlphaFoldDB" id="A0AAW1LJR6"/>
<accession>A0AAW1LJR6</accession>
<feature type="compositionally biased region" description="Basic and acidic residues" evidence="4">
    <location>
        <begin position="363"/>
        <end position="380"/>
    </location>
</feature>
<gene>
    <name evidence="6" type="ORF">RND81_04G200700</name>
</gene>
<dbReference type="PANTHER" id="PTHR46031">
    <property type="match status" value="1"/>
</dbReference>
<dbReference type="PROSITE" id="PS50137">
    <property type="entry name" value="DS_RBD"/>
    <property type="match status" value="2"/>
</dbReference>
<feature type="region of interest" description="Disordered" evidence="4">
    <location>
        <begin position="188"/>
        <end position="227"/>
    </location>
</feature>
<dbReference type="GO" id="GO:0003725">
    <property type="term" value="F:double-stranded RNA binding"/>
    <property type="evidence" value="ECO:0007669"/>
    <property type="project" value="InterPro"/>
</dbReference>
<dbReference type="PANTHER" id="PTHR46031:SF26">
    <property type="entry name" value="DOUBLE-STRANDED RNA-BINDING PROTEIN 2"/>
    <property type="match status" value="1"/>
</dbReference>
<feature type="domain" description="DRBM" evidence="5">
    <location>
        <begin position="1"/>
        <end position="70"/>
    </location>
</feature>
<dbReference type="Proteomes" id="UP001443914">
    <property type="component" value="Unassembled WGS sequence"/>
</dbReference>
<feature type="region of interest" description="Disordered" evidence="4">
    <location>
        <begin position="475"/>
        <end position="513"/>
    </location>
</feature>
<feature type="compositionally biased region" description="Polar residues" evidence="4">
    <location>
        <begin position="502"/>
        <end position="513"/>
    </location>
</feature>
<comment type="caution">
    <text evidence="6">The sequence shown here is derived from an EMBL/GenBank/DDBJ whole genome shotgun (WGS) entry which is preliminary data.</text>
</comment>
<evidence type="ECO:0000313" key="7">
    <source>
        <dbReference type="Proteomes" id="UP001443914"/>
    </source>
</evidence>
<keyword evidence="1" id="KW-0677">Repeat</keyword>
<feature type="region of interest" description="Disordered" evidence="4">
    <location>
        <begin position="341"/>
        <end position="436"/>
    </location>
</feature>
<name>A0AAW1LJR6_SAPOF</name>
<feature type="compositionally biased region" description="Polar residues" evidence="4">
    <location>
        <begin position="209"/>
        <end position="227"/>
    </location>
</feature>
<dbReference type="Pfam" id="PF00035">
    <property type="entry name" value="dsrm"/>
    <property type="match status" value="2"/>
</dbReference>
<feature type="compositionally biased region" description="Polar residues" evidence="4">
    <location>
        <begin position="347"/>
        <end position="361"/>
    </location>
</feature>
<organism evidence="6 7">
    <name type="scientific">Saponaria officinalis</name>
    <name type="common">Common soapwort</name>
    <name type="synonym">Lychnis saponaria</name>
    <dbReference type="NCBI Taxonomy" id="3572"/>
    <lineage>
        <taxon>Eukaryota</taxon>
        <taxon>Viridiplantae</taxon>
        <taxon>Streptophyta</taxon>
        <taxon>Embryophyta</taxon>
        <taxon>Tracheophyta</taxon>
        <taxon>Spermatophyta</taxon>
        <taxon>Magnoliopsida</taxon>
        <taxon>eudicotyledons</taxon>
        <taxon>Gunneridae</taxon>
        <taxon>Pentapetalae</taxon>
        <taxon>Caryophyllales</taxon>
        <taxon>Caryophyllaceae</taxon>
        <taxon>Caryophylleae</taxon>
        <taxon>Saponaria</taxon>
    </lineage>
</organism>
<feature type="compositionally biased region" description="Polar residues" evidence="4">
    <location>
        <begin position="398"/>
        <end position="415"/>
    </location>
</feature>
<reference evidence="6" key="1">
    <citation type="submission" date="2024-03" db="EMBL/GenBank/DDBJ databases">
        <title>WGS assembly of Saponaria officinalis var. Norfolk2.</title>
        <authorList>
            <person name="Jenkins J."/>
            <person name="Shu S."/>
            <person name="Grimwood J."/>
            <person name="Barry K."/>
            <person name="Goodstein D."/>
            <person name="Schmutz J."/>
            <person name="Leebens-Mack J."/>
            <person name="Osbourn A."/>
        </authorList>
    </citation>
    <scope>NUCLEOTIDE SEQUENCE [LARGE SCALE GENOMIC DNA]</scope>
    <source>
        <strain evidence="6">JIC</strain>
    </source>
</reference>
<evidence type="ECO:0000256" key="1">
    <source>
        <dbReference type="ARBA" id="ARBA00022737"/>
    </source>
</evidence>
<dbReference type="InterPro" id="IPR044450">
    <property type="entry name" value="AtDRB-like_DSRM_1"/>
</dbReference>
<protein>
    <recommendedName>
        <fullName evidence="5">DRBM domain-containing protein</fullName>
    </recommendedName>
</protein>
<dbReference type="EMBL" id="JBDFQZ010000004">
    <property type="protein sequence ID" value="KAK9735354.1"/>
    <property type="molecule type" value="Genomic_DNA"/>
</dbReference>